<dbReference type="CDD" id="cd02440">
    <property type="entry name" value="AdoMet_MTases"/>
    <property type="match status" value="1"/>
</dbReference>
<dbReference type="InterPro" id="IPR001227">
    <property type="entry name" value="Ac_transferase_dom_sf"/>
</dbReference>
<keyword evidence="1" id="KW-0596">Phosphopantetheine</keyword>
<feature type="region of interest" description="C-terminal hotdog fold" evidence="7">
    <location>
        <begin position="1169"/>
        <end position="1333"/>
    </location>
</feature>
<dbReference type="SUPFAM" id="SSF50129">
    <property type="entry name" value="GroES-like"/>
    <property type="match status" value="1"/>
</dbReference>
<dbReference type="InterPro" id="IPR036291">
    <property type="entry name" value="NAD(P)-bd_dom_sf"/>
</dbReference>
<keyword evidence="6" id="KW-0012">Acyltransferase</keyword>
<sequence length="2621" mass="288081">MSPFIGKPGANGALLGARGYGEPIAIIGMAARLPQEADTNENLWKFLLEARNSSTPFPSDRVNHEAHYHPDAEHAATFHSKGGHFITGNTINFDSNFFGLTKSEVMTMDPQQRILLENVYHALENAGIPLDKAMSSNASVYVSGFNHDHLQRLNFDPQATAKYKPTGSANSILANRVSWFFDFKSASVTVDSACSSSMVAIHLGCQSLRTLESDMSVVSGVNLLAWPNDYMAMSHHGFLSPDGKCYSFDHRANGYSRGEGVGTLILKRVSDAVKDGDTIRAVLRGTAINQDGRTAGITLPNASAQISLMRDAYARAGLDPKDTTFVEAHGTGTAAGDPIEARAIAHAFETSTREVPLYIGAMKSGVGHLEGASGVASVMKAVMMLESGIVVPNVNFEKVNEKIPLDSWKLHFPTQITQWPTNGIRRISVNSTGFGGTNSHAILEDAYSYLAANKLYAAHRTTIIRPTQKDLEELLCQLQPSAERNGYRIISSSAQSYFKQNSSISNGIVASGISNGATANGDSYSRVTMKGLLPLTFPVSAFDEDGVIRNAESLSAHLKTLPDMDKNQEGKYLSDLAYTLCKSRSEFAWRSYSIASTVSELSEDLAIRLQKPVRASQTHNLGFVFTGQGAQWFAMGRELFAYAKFRESIGEAEKYLKSLGCAWSLIEELHRDKSTTKINEPAVSHLGHPTISSSRALFWRDCRRIFCWKARSQICLESRLFPWDCIINKIPYQRRHEAVGASETELAPYMQEVHHNMSGELIIACYNSPISNTISGDETMVDALKILLDANDIFARKLAVSNAYHSNHMDAAATAYFTLLGDLKSDDKISYSTDIAMFSSVTGQLTGVDELESAKYWVDNLVSPVNFTKSLTSACFQPIRKGQKPVSINNSAENIFLHDILEIGPHGALQGPIKQCIAAHIYSAPINYITILNRNNPGLHNALSVPATLKCRGYPINLHKSNPIIDHHIPQRLVDLPPYSFNHTSRIWFESRLTKNFRLREHPVHDIFGVPVDDWNADEPRWRNVIRVHENPWLKEHVMTGSYIYPGVGYIAMAVEAAHQLSGHDLPVSGFRLRDISIKAALHIPDTRDGIEVMLYMSRMDESSSERSKVWSDFRIMSWNATENDWIEHTGYISVETDPKPNFTGHGFETQQEFILLQEQMVAAARKCQFPLDLTRFYENMSDKGLVFGPLFRNLANVKMSNGTGEATGVVTVPNVAQSMPKNFMRPHIIHPCTLDSMLHMSMMSILDCMEADSLPVAMLPTFMREVWISAATGGRPGHMFNGHGKSKMVAAQKYDTDIIILDAERREWKPDINLYKSNKMLNVAPVAQSVVDFRRQEVGELQLATMMLIMDALDELEGISLESLEGHFQNYYGWLKLQASILKADKMVHLPLAKWLDFKDDQAFKSDLYKEVASRSPEGELCIKAGSNIAKVLKNEVDPLHLLFGDDLLDQVYAESTEAGNLGGLLRSCLELIAHSKTDLNILEIGAGTGSLTAVLLETLSPIHRDDNTSGSGSNIAKYEFTDISASFFEKAKERFKAWKPILKLSSLNIENGLEEQGFSLGEYDIIVAGNVLHATKDLRKTLTNVRQLLKPDGRLIIHEGIRQDFLFVPVAFGFLEGWWLSVEDVRKWCPFINKGEWAKALQDTRFSDIEISLQDWDDADLNGISTFVASAIGGETYRAKIPDDILILMADSGQEAVATALKDRLLEKYGYLHYKIAKLSEIDASGLADVLCVSLIELLHPILADPSEQEYNNIRSLLSICKNVLWITGDSTADPHLNMAAGIMRTVRWERDLENSNLASLEILSPQTPLGTIVQAITDIVDHQFAKSHESKSNAEYRLQEGVIHTNRLVSATEMNDYLTRKSSKPKAQMMSLGEAEAQGPVRLTTEAPGMLNKLQFESDMTYFEPLGEDQLEVQVKAVGLNFRDIMIAMGQHDAITLGSEGSGVVTRVGSRVKDFKPGDRVIYMDGHTKTGAFQTYGRSLQNLAAIMPDNMSFEVAASLPSVYITSIYGLYEVAKLAKGETILIHSAAGGVGQAAIMLANIVGAEVFATVSTAEKAEVLMSRYGVRKDHIFSSRDLSFAQGIMRMTNGRGIDVFLNSLVGEFLRRTWDCIAPFGRFIEIGKKDAQNHGRVSLNPLLRNVVLASVELPTINRYKPLTAKRLFSQIIHLWSEGKIKEPYPLNTISYEQLEEAFRVMQSGKGMGKTVLMPKSDDIVPVVPQPQALPTLKGYASYVLSGGLGGIGRSVALWMASRGAKNLIFLSRSGPSSVDAQETIEALESRGVRVKAFACDVTDKERVAAVLKTCEETLPPIKGCIQGAMVIADKMFENMTLEKFQTATRPKVQGSWNLHCLLPKDLDFFIMLSSVNGLIGNRGQANYAAGNTFQDALAAHRVSLGLPGTSLNLGALLTVGYVAQNRERLTSGQTVAGLLGSVREDEIHSMIERHITPDGYDTRPIQVASAISTAQQYAVRGMPAPSWMYMPLFTHLASKSSASSGALGGEHDQDGLNIIGELASAASSVEVTAVISDAIRQKLSKLLSISVENIDPNKSVSSNGVDSLVAVEFRVWLAKVVGADVPLLDIISSMPIAGPTGLAAKTAILSNQVAASLKPSVEQAGSSSD</sequence>
<dbReference type="GO" id="GO:0031177">
    <property type="term" value="F:phosphopantetheine binding"/>
    <property type="evidence" value="ECO:0007669"/>
    <property type="project" value="InterPro"/>
</dbReference>
<proteinExistence type="predicted"/>
<feature type="active site" description="Proton donor; for dehydratase activity" evidence="7">
    <location>
        <position position="1236"/>
    </location>
</feature>
<dbReference type="RefSeq" id="XP_003171198.1">
    <property type="nucleotide sequence ID" value="XM_003171150.1"/>
</dbReference>
<dbReference type="PANTHER" id="PTHR43775">
    <property type="entry name" value="FATTY ACID SYNTHASE"/>
    <property type="match status" value="1"/>
</dbReference>
<keyword evidence="5" id="KW-0511">Multifunctional enzyme</keyword>
<evidence type="ECO:0000256" key="7">
    <source>
        <dbReference type="PROSITE-ProRule" id="PRU01363"/>
    </source>
</evidence>
<dbReference type="SMART" id="SM00822">
    <property type="entry name" value="PKS_KR"/>
    <property type="match status" value="1"/>
</dbReference>
<dbReference type="InterPro" id="IPR016039">
    <property type="entry name" value="Thiolase-like"/>
</dbReference>
<organism evidence="12">
    <name type="scientific">Arthroderma gypseum (strain ATCC MYA-4604 / CBS 118893)</name>
    <name type="common">Microsporum gypseum</name>
    <dbReference type="NCBI Taxonomy" id="535722"/>
    <lineage>
        <taxon>Eukaryota</taxon>
        <taxon>Fungi</taxon>
        <taxon>Dikarya</taxon>
        <taxon>Ascomycota</taxon>
        <taxon>Pezizomycotina</taxon>
        <taxon>Eurotiomycetes</taxon>
        <taxon>Eurotiomycetidae</taxon>
        <taxon>Onygenales</taxon>
        <taxon>Arthrodermataceae</taxon>
        <taxon>Nannizzia</taxon>
    </lineage>
</organism>
<dbReference type="HOGENOM" id="CLU_000022_31_0_1"/>
<feature type="active site" description="Proton acceptor; for dehydratase activity" evidence="7">
    <location>
        <position position="1037"/>
    </location>
</feature>
<evidence type="ECO:0000313" key="11">
    <source>
        <dbReference type="EMBL" id="EFR04190.1"/>
    </source>
</evidence>
<evidence type="ECO:0000259" key="8">
    <source>
        <dbReference type="PROSITE" id="PS50075"/>
    </source>
</evidence>
<dbReference type="SMART" id="SM00823">
    <property type="entry name" value="PKS_PP"/>
    <property type="match status" value="1"/>
</dbReference>
<dbReference type="SMART" id="SM00826">
    <property type="entry name" value="PKS_DH"/>
    <property type="match status" value="1"/>
</dbReference>
<dbReference type="InterPro" id="IPR013217">
    <property type="entry name" value="Methyltransf_12"/>
</dbReference>
<protein>
    <submittedName>
        <fullName evidence="11">Uncharacterized protein</fullName>
    </submittedName>
</protein>
<evidence type="ECO:0000256" key="3">
    <source>
        <dbReference type="ARBA" id="ARBA00022679"/>
    </source>
</evidence>
<dbReference type="InterPro" id="IPR042104">
    <property type="entry name" value="PKS_dehydratase_sf"/>
</dbReference>
<feature type="domain" description="Ketosynthase family 3 (KS3)" evidence="9">
    <location>
        <begin position="21"/>
        <end position="445"/>
    </location>
</feature>
<dbReference type="InterPro" id="IPR013154">
    <property type="entry name" value="ADH-like_N"/>
</dbReference>
<dbReference type="Gene3D" id="3.10.129.110">
    <property type="entry name" value="Polyketide synthase dehydratase"/>
    <property type="match status" value="1"/>
</dbReference>
<keyword evidence="12" id="KW-1185">Reference proteome</keyword>
<dbReference type="EMBL" id="DS989827">
    <property type="protein sequence ID" value="EFR04190.1"/>
    <property type="molecule type" value="Genomic_DNA"/>
</dbReference>
<dbReference type="GO" id="GO:0004312">
    <property type="term" value="F:fatty acid synthase activity"/>
    <property type="evidence" value="ECO:0007669"/>
    <property type="project" value="TreeGrafter"/>
</dbReference>
<dbReference type="CDD" id="cd05195">
    <property type="entry name" value="enoyl_red"/>
    <property type="match status" value="1"/>
</dbReference>
<dbReference type="SUPFAM" id="SSF53335">
    <property type="entry name" value="S-adenosyl-L-methionine-dependent methyltransferases"/>
    <property type="match status" value="1"/>
</dbReference>
<dbReference type="InterPro" id="IPR020841">
    <property type="entry name" value="PKS_Beta-ketoAc_synthase_dom"/>
</dbReference>
<evidence type="ECO:0000256" key="5">
    <source>
        <dbReference type="ARBA" id="ARBA00023268"/>
    </source>
</evidence>
<dbReference type="InterPro" id="IPR049551">
    <property type="entry name" value="PKS_DH_C"/>
</dbReference>
<dbReference type="GO" id="GO:0006633">
    <property type="term" value="P:fatty acid biosynthetic process"/>
    <property type="evidence" value="ECO:0007669"/>
    <property type="project" value="TreeGrafter"/>
</dbReference>
<gene>
    <name evidence="11" type="ORF">MGYG_07197</name>
</gene>
<dbReference type="PANTHER" id="PTHR43775:SF29">
    <property type="entry name" value="ASPERFURANONE POLYKETIDE SYNTHASE AFOG-RELATED"/>
    <property type="match status" value="1"/>
</dbReference>
<dbReference type="Pfam" id="PF00107">
    <property type="entry name" value="ADH_zinc_N"/>
    <property type="match status" value="1"/>
</dbReference>
<dbReference type="OMA" id="KNAYHSA"/>
<dbReference type="Gene3D" id="3.40.50.150">
    <property type="entry name" value="Vaccinia Virus protein VP39"/>
    <property type="match status" value="1"/>
</dbReference>
<dbReference type="InterPro" id="IPR020843">
    <property type="entry name" value="ER"/>
</dbReference>
<dbReference type="PROSITE" id="PS52004">
    <property type="entry name" value="KS3_2"/>
    <property type="match status" value="1"/>
</dbReference>
<dbReference type="InterPro" id="IPR014043">
    <property type="entry name" value="Acyl_transferase_dom"/>
</dbReference>
<dbReference type="Pfam" id="PF00698">
    <property type="entry name" value="Acyl_transf_1"/>
    <property type="match status" value="1"/>
</dbReference>
<dbReference type="InterPro" id="IPR009081">
    <property type="entry name" value="PP-bd_ACP"/>
</dbReference>
<dbReference type="SUPFAM" id="SSF53901">
    <property type="entry name" value="Thiolase-like"/>
    <property type="match status" value="1"/>
</dbReference>
<reference evidence="12" key="1">
    <citation type="journal article" date="2012" name="MBio">
        <title>Comparative genome analysis of Trichophyton rubrum and related dermatophytes reveals candidate genes involved in infection.</title>
        <authorList>
            <person name="Martinez D.A."/>
            <person name="Oliver B.G."/>
            <person name="Graeser Y."/>
            <person name="Goldberg J.M."/>
            <person name="Li W."/>
            <person name="Martinez-Rossi N.M."/>
            <person name="Monod M."/>
            <person name="Shelest E."/>
            <person name="Barton R.C."/>
            <person name="Birch E."/>
            <person name="Brakhage A.A."/>
            <person name="Chen Z."/>
            <person name="Gurr S.J."/>
            <person name="Heiman D."/>
            <person name="Heitman J."/>
            <person name="Kosti I."/>
            <person name="Rossi A."/>
            <person name="Saif S."/>
            <person name="Samalova M."/>
            <person name="Saunders C.W."/>
            <person name="Shea T."/>
            <person name="Summerbell R.C."/>
            <person name="Xu J."/>
            <person name="Young S."/>
            <person name="Zeng Q."/>
            <person name="Birren B.W."/>
            <person name="Cuomo C.A."/>
            <person name="White T.C."/>
        </authorList>
    </citation>
    <scope>NUCLEOTIDE SEQUENCE [LARGE SCALE GENOMIC DNA]</scope>
    <source>
        <strain evidence="12">ATCC MYA-4604 / CBS 118893</strain>
    </source>
</reference>
<dbReference type="STRING" id="535722.E4V2C5"/>
<dbReference type="InParanoid" id="E4V2C5"/>
<dbReference type="InterPro" id="IPR011032">
    <property type="entry name" value="GroES-like_sf"/>
</dbReference>
<dbReference type="InterPro" id="IPR020806">
    <property type="entry name" value="PKS_PP-bd"/>
</dbReference>
<feature type="domain" description="PKS/mFAS DH" evidence="10">
    <location>
        <begin position="1005"/>
        <end position="1333"/>
    </location>
</feature>
<evidence type="ECO:0000313" key="12">
    <source>
        <dbReference type="Proteomes" id="UP000002669"/>
    </source>
</evidence>
<dbReference type="InterPro" id="IPR036736">
    <property type="entry name" value="ACP-like_sf"/>
</dbReference>
<dbReference type="InterPro" id="IPR032821">
    <property type="entry name" value="PKS_assoc"/>
</dbReference>
<dbReference type="InterPro" id="IPR050091">
    <property type="entry name" value="PKS_NRPS_Biosynth_Enz"/>
</dbReference>
<dbReference type="CDD" id="cd00833">
    <property type="entry name" value="PKS"/>
    <property type="match status" value="1"/>
</dbReference>
<dbReference type="InterPro" id="IPR029063">
    <property type="entry name" value="SAM-dependent_MTases_sf"/>
</dbReference>
<dbReference type="OrthoDB" id="329835at2759"/>
<dbReference type="SUPFAM" id="SSF47336">
    <property type="entry name" value="ACP-like"/>
    <property type="match status" value="1"/>
</dbReference>
<evidence type="ECO:0000259" key="10">
    <source>
        <dbReference type="PROSITE" id="PS52019"/>
    </source>
</evidence>
<dbReference type="Pfam" id="PF00109">
    <property type="entry name" value="ketoacyl-synt"/>
    <property type="match status" value="1"/>
</dbReference>
<name>E4V2C5_ARTGP</name>
<dbReference type="Pfam" id="PF21089">
    <property type="entry name" value="PKS_DH_N"/>
    <property type="match status" value="1"/>
</dbReference>
<dbReference type="Pfam" id="PF08242">
    <property type="entry name" value="Methyltransf_12"/>
    <property type="match status" value="1"/>
</dbReference>
<dbReference type="InterPro" id="IPR013968">
    <property type="entry name" value="PKS_KR"/>
</dbReference>
<dbReference type="InterPro" id="IPR020807">
    <property type="entry name" value="PKS_DH"/>
</dbReference>
<dbReference type="Proteomes" id="UP000002669">
    <property type="component" value="Unassembled WGS sequence"/>
</dbReference>
<evidence type="ECO:0000259" key="9">
    <source>
        <dbReference type="PROSITE" id="PS52004"/>
    </source>
</evidence>
<dbReference type="FunFam" id="3.40.50.720:FF:000209">
    <property type="entry name" value="Polyketide synthase Pks12"/>
    <property type="match status" value="1"/>
</dbReference>
<dbReference type="GO" id="GO:0016491">
    <property type="term" value="F:oxidoreductase activity"/>
    <property type="evidence" value="ECO:0007669"/>
    <property type="project" value="InterPro"/>
</dbReference>
<dbReference type="SMART" id="SM00829">
    <property type="entry name" value="PKS_ER"/>
    <property type="match status" value="1"/>
</dbReference>
<dbReference type="SMART" id="SM00827">
    <property type="entry name" value="PKS_AT"/>
    <property type="match status" value="1"/>
</dbReference>
<dbReference type="SMART" id="SM00825">
    <property type="entry name" value="PKS_KS"/>
    <property type="match status" value="1"/>
</dbReference>
<dbReference type="GeneID" id="10026448"/>
<dbReference type="PROSITE" id="PS50075">
    <property type="entry name" value="CARRIER"/>
    <property type="match status" value="1"/>
</dbReference>
<dbReference type="Gene3D" id="3.40.47.10">
    <property type="match status" value="1"/>
</dbReference>
<dbReference type="Gene3D" id="3.40.50.720">
    <property type="entry name" value="NAD(P)-binding Rossmann-like Domain"/>
    <property type="match status" value="2"/>
</dbReference>
<dbReference type="InterPro" id="IPR057326">
    <property type="entry name" value="KR_dom"/>
</dbReference>
<dbReference type="eggNOG" id="KOG1202">
    <property type="taxonomic scope" value="Eukaryota"/>
</dbReference>
<keyword evidence="3" id="KW-0808">Transferase</keyword>
<dbReference type="InterPro" id="IPR013149">
    <property type="entry name" value="ADH-like_C"/>
</dbReference>
<dbReference type="SUPFAM" id="SSF51735">
    <property type="entry name" value="NAD(P)-binding Rossmann-fold domains"/>
    <property type="match status" value="2"/>
</dbReference>
<evidence type="ECO:0000256" key="6">
    <source>
        <dbReference type="ARBA" id="ARBA00023315"/>
    </source>
</evidence>
<dbReference type="InterPro" id="IPR014030">
    <property type="entry name" value="Ketoacyl_synth_N"/>
</dbReference>
<dbReference type="SUPFAM" id="SSF55048">
    <property type="entry name" value="Probable ACP-binding domain of malonyl-CoA ACP transacylase"/>
    <property type="match status" value="1"/>
</dbReference>
<dbReference type="InterPro" id="IPR016035">
    <property type="entry name" value="Acyl_Trfase/lysoPLipase"/>
</dbReference>
<dbReference type="GO" id="GO:1901336">
    <property type="term" value="P:lactone biosynthetic process"/>
    <property type="evidence" value="ECO:0007669"/>
    <property type="project" value="UniProtKB-ARBA"/>
</dbReference>
<dbReference type="InterPro" id="IPR016036">
    <property type="entry name" value="Malonyl_transacylase_ACP-bd"/>
</dbReference>
<dbReference type="Pfam" id="PF08240">
    <property type="entry name" value="ADH_N"/>
    <property type="match status" value="1"/>
</dbReference>
<accession>E4V2C5</accession>
<dbReference type="Pfam" id="PF08659">
    <property type="entry name" value="KR"/>
    <property type="match status" value="1"/>
</dbReference>
<feature type="region of interest" description="N-terminal hotdog fold" evidence="7">
    <location>
        <begin position="1005"/>
        <end position="1141"/>
    </location>
</feature>
<dbReference type="Gene3D" id="3.40.366.10">
    <property type="entry name" value="Malonyl-Coenzyme A Acyl Carrier Protein, domain 2"/>
    <property type="match status" value="2"/>
</dbReference>
<evidence type="ECO:0000256" key="2">
    <source>
        <dbReference type="ARBA" id="ARBA00022553"/>
    </source>
</evidence>
<keyword evidence="4" id="KW-0521">NADP</keyword>
<dbReference type="Pfam" id="PF16197">
    <property type="entry name" value="KAsynt_C_assoc"/>
    <property type="match status" value="1"/>
</dbReference>
<evidence type="ECO:0000256" key="1">
    <source>
        <dbReference type="ARBA" id="ARBA00022450"/>
    </source>
</evidence>
<dbReference type="Pfam" id="PF02801">
    <property type="entry name" value="Ketoacyl-synt_C"/>
    <property type="match status" value="1"/>
</dbReference>
<dbReference type="Pfam" id="PF00550">
    <property type="entry name" value="PP-binding"/>
    <property type="match status" value="1"/>
</dbReference>
<dbReference type="GO" id="GO:0044550">
    <property type="term" value="P:secondary metabolite biosynthetic process"/>
    <property type="evidence" value="ECO:0007669"/>
    <property type="project" value="TreeGrafter"/>
</dbReference>
<dbReference type="Gene3D" id="1.10.1200.10">
    <property type="entry name" value="ACP-like"/>
    <property type="match status" value="1"/>
</dbReference>
<feature type="domain" description="Carrier" evidence="8">
    <location>
        <begin position="2522"/>
        <end position="2602"/>
    </location>
</feature>
<dbReference type="InterPro" id="IPR049552">
    <property type="entry name" value="PKS_DH_N"/>
</dbReference>
<dbReference type="VEuPathDB" id="FungiDB:MGYG_07197"/>
<dbReference type="Pfam" id="PF14765">
    <property type="entry name" value="PS-DH"/>
    <property type="match status" value="1"/>
</dbReference>
<dbReference type="InterPro" id="IPR049900">
    <property type="entry name" value="PKS_mFAS_DH"/>
</dbReference>
<dbReference type="PROSITE" id="PS52019">
    <property type="entry name" value="PKS_MFAS_DH"/>
    <property type="match status" value="1"/>
</dbReference>
<dbReference type="InterPro" id="IPR014031">
    <property type="entry name" value="Ketoacyl_synth_C"/>
</dbReference>
<evidence type="ECO:0000256" key="4">
    <source>
        <dbReference type="ARBA" id="ARBA00022857"/>
    </source>
</evidence>
<keyword evidence="2" id="KW-0597">Phosphoprotein</keyword>
<dbReference type="Gene3D" id="3.90.180.10">
    <property type="entry name" value="Medium-chain alcohol dehydrogenases, catalytic domain"/>
    <property type="match status" value="1"/>
</dbReference>
<dbReference type="SUPFAM" id="SSF52151">
    <property type="entry name" value="FabD/lysophospholipase-like"/>
    <property type="match status" value="1"/>
</dbReference>